<protein>
    <submittedName>
        <fullName evidence="3">Teneurin-2</fullName>
    </submittedName>
</protein>
<feature type="region of interest" description="Disordered" evidence="1">
    <location>
        <begin position="129"/>
        <end position="161"/>
    </location>
</feature>
<dbReference type="AlphaFoldDB" id="A0A556UY32"/>
<name>A0A556UY32_BAGYA</name>
<dbReference type="OrthoDB" id="9932339at2759"/>
<sequence length="278" mass="30837">MDLKERRHRSLTRERCAKELQFTTSTLDVPTQKSFSTSEALKVFEHEARLPYGGCVADLVHHETDEYSRQRMGNFTLAELGICESTPHQNTYCPNLGLLHGYTLSAGSDADSDPEGPISPERAMQLWSTRNVKSRHSSGQSSHENSALTLTDSENENKSDDESVLVHHNLRFHVSVLIPCHPETSHAMQKVSNERAIDRSPISLLPVSHAPRASSLLGPHTPGKVVLPLCFISAFTSLITLTFKSGRGVSQAVILKPNPRRFKPCSNQRTRSTTPPHV</sequence>
<accession>A0A556UY32</accession>
<evidence type="ECO:0000313" key="4">
    <source>
        <dbReference type="Proteomes" id="UP000319801"/>
    </source>
</evidence>
<gene>
    <name evidence="3" type="ORF">Baya_9609</name>
</gene>
<evidence type="ECO:0000259" key="2">
    <source>
        <dbReference type="PROSITE" id="PS51361"/>
    </source>
</evidence>
<dbReference type="GO" id="GO:0016020">
    <property type="term" value="C:membrane"/>
    <property type="evidence" value="ECO:0007669"/>
    <property type="project" value="InterPro"/>
</dbReference>
<dbReference type="InterPro" id="IPR009471">
    <property type="entry name" value="Ten_N"/>
</dbReference>
<dbReference type="PROSITE" id="PS51361">
    <property type="entry name" value="TENEURIN_N"/>
    <property type="match status" value="1"/>
</dbReference>
<dbReference type="Proteomes" id="UP000319801">
    <property type="component" value="Unassembled WGS sequence"/>
</dbReference>
<feature type="domain" description="Teneurin N-terminal" evidence="2">
    <location>
        <begin position="1"/>
        <end position="278"/>
    </location>
</feature>
<proteinExistence type="predicted"/>
<dbReference type="EMBL" id="VCAZ01000074">
    <property type="protein sequence ID" value="TSP25384.1"/>
    <property type="molecule type" value="Genomic_DNA"/>
</dbReference>
<feature type="compositionally biased region" description="Polar residues" evidence="1">
    <location>
        <begin position="129"/>
        <end position="152"/>
    </location>
</feature>
<dbReference type="Pfam" id="PF06484">
    <property type="entry name" value="Ten_N"/>
    <property type="match status" value="1"/>
</dbReference>
<reference evidence="3 4" key="1">
    <citation type="journal article" date="2019" name="Genome Biol. Evol.">
        <title>Whole-Genome Sequencing of the Giant Devil Catfish, Bagarius yarrelli.</title>
        <authorList>
            <person name="Jiang W."/>
            <person name="Lv Y."/>
            <person name="Cheng L."/>
            <person name="Yang K."/>
            <person name="Chao B."/>
            <person name="Wang X."/>
            <person name="Li Y."/>
            <person name="Pan X."/>
            <person name="You X."/>
            <person name="Zhang Y."/>
            <person name="Yang J."/>
            <person name="Li J."/>
            <person name="Zhang X."/>
            <person name="Liu S."/>
            <person name="Sun C."/>
            <person name="Yang J."/>
            <person name="Shi Q."/>
        </authorList>
    </citation>
    <scope>NUCLEOTIDE SEQUENCE [LARGE SCALE GENOMIC DNA]</scope>
    <source>
        <strain evidence="3">JWS20170419001</strain>
        <tissue evidence="3">Muscle</tissue>
    </source>
</reference>
<keyword evidence="4" id="KW-1185">Reference proteome</keyword>
<evidence type="ECO:0000313" key="3">
    <source>
        <dbReference type="EMBL" id="TSP25384.1"/>
    </source>
</evidence>
<comment type="caution">
    <text evidence="3">The sequence shown here is derived from an EMBL/GenBank/DDBJ whole genome shotgun (WGS) entry which is preliminary data.</text>
</comment>
<organism evidence="3 4">
    <name type="scientific">Bagarius yarrelli</name>
    <name type="common">Goonch</name>
    <name type="synonym">Bagrus yarrelli</name>
    <dbReference type="NCBI Taxonomy" id="175774"/>
    <lineage>
        <taxon>Eukaryota</taxon>
        <taxon>Metazoa</taxon>
        <taxon>Chordata</taxon>
        <taxon>Craniata</taxon>
        <taxon>Vertebrata</taxon>
        <taxon>Euteleostomi</taxon>
        <taxon>Actinopterygii</taxon>
        <taxon>Neopterygii</taxon>
        <taxon>Teleostei</taxon>
        <taxon>Ostariophysi</taxon>
        <taxon>Siluriformes</taxon>
        <taxon>Sisoridae</taxon>
        <taxon>Sisorinae</taxon>
        <taxon>Bagarius</taxon>
    </lineage>
</organism>
<evidence type="ECO:0000256" key="1">
    <source>
        <dbReference type="SAM" id="MobiDB-lite"/>
    </source>
</evidence>
<dbReference type="GO" id="GO:0007165">
    <property type="term" value="P:signal transduction"/>
    <property type="evidence" value="ECO:0007669"/>
    <property type="project" value="InterPro"/>
</dbReference>